<dbReference type="Pfam" id="PF00612">
    <property type="entry name" value="IQ"/>
    <property type="match status" value="4"/>
</dbReference>
<dbReference type="SUPFAM" id="SSF52540">
    <property type="entry name" value="P-loop containing nucleoside triphosphate hydrolases"/>
    <property type="match status" value="1"/>
</dbReference>
<dbReference type="InterPro" id="IPR027417">
    <property type="entry name" value="P-loop_NTPase"/>
</dbReference>
<keyword evidence="3" id="KW-0677">Repeat</keyword>
<dbReference type="EMBL" id="OB681141">
    <property type="protein sequence ID" value="CAD7236695.1"/>
    <property type="molecule type" value="Genomic_DNA"/>
</dbReference>
<protein>
    <submittedName>
        <fullName evidence="5">Uncharacterized protein</fullName>
    </submittedName>
</protein>
<sequence>MFIQRKKYLEIRRSVLVIQSRIRGLQARKLAQHLRETRAAIILQKYVRRFLAQRAFLRTKATVLGLQRFTRGLLARKNYLMLKYNAKATIIQAHVRGWLARRAKAAYLRKI</sequence>
<dbReference type="GO" id="GO:0051295">
    <property type="term" value="P:establishment of meiotic spindle localization"/>
    <property type="evidence" value="ECO:0007669"/>
    <property type="project" value="TreeGrafter"/>
</dbReference>
<dbReference type="PANTHER" id="PTHR22706:SF1">
    <property type="entry name" value="ASSEMBLY FACTOR FOR SPINDLE MICROTUBULES"/>
    <property type="match status" value="1"/>
</dbReference>
<dbReference type="SMART" id="SM00015">
    <property type="entry name" value="IQ"/>
    <property type="match status" value="4"/>
</dbReference>
<keyword evidence="4" id="KW-0112">Calmodulin-binding</keyword>
<reference evidence="5" key="1">
    <citation type="submission" date="2020-11" db="EMBL/GenBank/DDBJ databases">
        <authorList>
            <person name="Tran Van P."/>
        </authorList>
    </citation>
    <scope>NUCLEOTIDE SEQUENCE</scope>
</reference>
<dbReference type="PROSITE" id="PS50096">
    <property type="entry name" value="IQ"/>
    <property type="match status" value="3"/>
</dbReference>
<dbReference type="GO" id="GO:0000278">
    <property type="term" value="P:mitotic cell cycle"/>
    <property type="evidence" value="ECO:0007669"/>
    <property type="project" value="TreeGrafter"/>
</dbReference>
<dbReference type="Gene3D" id="1.20.5.190">
    <property type="match status" value="2"/>
</dbReference>
<dbReference type="PANTHER" id="PTHR22706">
    <property type="entry name" value="ASSEMBLY FACTOR FOR SPINDLE MICROTUBULES"/>
    <property type="match status" value="1"/>
</dbReference>
<evidence type="ECO:0000313" key="5">
    <source>
        <dbReference type="EMBL" id="CAD7236695.1"/>
    </source>
</evidence>
<dbReference type="GO" id="GO:0005516">
    <property type="term" value="F:calmodulin binding"/>
    <property type="evidence" value="ECO:0007669"/>
    <property type="project" value="UniProtKB-KW"/>
</dbReference>
<dbReference type="GO" id="GO:0000922">
    <property type="term" value="C:spindle pole"/>
    <property type="evidence" value="ECO:0007669"/>
    <property type="project" value="TreeGrafter"/>
</dbReference>
<evidence type="ECO:0000256" key="2">
    <source>
        <dbReference type="ARBA" id="ARBA00022490"/>
    </source>
</evidence>
<dbReference type="InterPro" id="IPR000048">
    <property type="entry name" value="IQ_motif_EF-hand-BS"/>
</dbReference>
<dbReference type="InterPro" id="IPR051185">
    <property type="entry name" value="ASPM"/>
</dbReference>
<dbReference type="GO" id="GO:0007051">
    <property type="term" value="P:spindle organization"/>
    <property type="evidence" value="ECO:0007669"/>
    <property type="project" value="TreeGrafter"/>
</dbReference>
<evidence type="ECO:0000256" key="3">
    <source>
        <dbReference type="ARBA" id="ARBA00022737"/>
    </source>
</evidence>
<organism evidence="5">
    <name type="scientific">Cyprideis torosa</name>
    <dbReference type="NCBI Taxonomy" id="163714"/>
    <lineage>
        <taxon>Eukaryota</taxon>
        <taxon>Metazoa</taxon>
        <taxon>Ecdysozoa</taxon>
        <taxon>Arthropoda</taxon>
        <taxon>Crustacea</taxon>
        <taxon>Oligostraca</taxon>
        <taxon>Ostracoda</taxon>
        <taxon>Podocopa</taxon>
        <taxon>Podocopida</taxon>
        <taxon>Cytherocopina</taxon>
        <taxon>Cytheroidea</taxon>
        <taxon>Cytherideidae</taxon>
        <taxon>Cyprideis</taxon>
    </lineage>
</organism>
<accession>A0A7R8ZYJ4</accession>
<dbReference type="AlphaFoldDB" id="A0A7R8ZYJ4"/>
<evidence type="ECO:0000256" key="1">
    <source>
        <dbReference type="ARBA" id="ARBA00004496"/>
    </source>
</evidence>
<keyword evidence="2" id="KW-0963">Cytoplasm</keyword>
<proteinExistence type="predicted"/>
<dbReference type="GO" id="GO:0005737">
    <property type="term" value="C:cytoplasm"/>
    <property type="evidence" value="ECO:0007669"/>
    <property type="project" value="UniProtKB-SubCell"/>
</dbReference>
<feature type="non-terminal residue" evidence="5">
    <location>
        <position position="111"/>
    </location>
</feature>
<dbReference type="OrthoDB" id="6108017at2759"/>
<gene>
    <name evidence="5" type="ORF">CTOB1V02_LOCUS14510</name>
</gene>
<name>A0A7R8ZYJ4_9CRUS</name>
<comment type="subcellular location">
    <subcellularLocation>
        <location evidence="1">Cytoplasm</location>
    </subcellularLocation>
</comment>
<evidence type="ECO:0000256" key="4">
    <source>
        <dbReference type="ARBA" id="ARBA00022860"/>
    </source>
</evidence>